<sequence>MSIDGSDHTSMVSIHIAEEVRDYRVSLYAKAMDVKVRHNHDYSNVMDELKARLTLSKDDLKNHPVVRALRDFYWRLGIDPTKVRPSSEALARRFLMGKMPRINNVVDAGNIASIETLVPIGIYDLAMVKGRLVLRRAISNEEFIDITGKASRLTGKEIVLADEQGVIHVFPHRDALRTSVKDYTSRILVVGCYIMDGMDASLARVAVDRTIELIKASLS</sequence>
<name>A0A2K5AT93_9ARCH</name>
<evidence type="ECO:0000313" key="3">
    <source>
        <dbReference type="Proteomes" id="UP000236248"/>
    </source>
</evidence>
<dbReference type="InterPro" id="IPR005146">
    <property type="entry name" value="B3/B4_tRNA-bd"/>
</dbReference>
<dbReference type="RefSeq" id="WP_103286561.1">
    <property type="nucleotide sequence ID" value="NZ_LT981265.1"/>
</dbReference>
<accession>A0A2K5AT93</accession>
<organism evidence="2 3">
    <name type="scientific">Candidatus Nitrosocaldus cavascurensis</name>
    <dbReference type="NCBI Taxonomy" id="2058097"/>
    <lineage>
        <taxon>Archaea</taxon>
        <taxon>Nitrososphaerota</taxon>
        <taxon>Nitrososphaeria</taxon>
        <taxon>Candidatus Nitrosocaldales</taxon>
        <taxon>Candidatus Nitrosocaldaceae</taxon>
        <taxon>Candidatus Nitrosocaldus</taxon>
    </lineage>
</organism>
<dbReference type="EMBL" id="LT981265">
    <property type="protein sequence ID" value="SPC34863.1"/>
    <property type="molecule type" value="Genomic_DNA"/>
</dbReference>
<dbReference type="InterPro" id="IPR020825">
    <property type="entry name" value="Phe-tRNA_synthase-like_B3/B4"/>
</dbReference>
<dbReference type="GO" id="GO:0004826">
    <property type="term" value="F:phenylalanine-tRNA ligase activity"/>
    <property type="evidence" value="ECO:0007669"/>
    <property type="project" value="InterPro"/>
</dbReference>
<dbReference type="PANTHER" id="PTHR39209">
    <property type="match status" value="1"/>
</dbReference>
<proteinExistence type="predicted"/>
<reference evidence="3" key="1">
    <citation type="submission" date="2018-01" db="EMBL/GenBank/DDBJ databases">
        <authorList>
            <person name="Kerou L M."/>
        </authorList>
    </citation>
    <scope>NUCLEOTIDE SEQUENCE [LARGE SCALE GENOMIC DNA]</scope>
    <source>
        <strain evidence="3">SCU2</strain>
    </source>
</reference>
<gene>
    <name evidence="2" type="ORF">NCAV_1700</name>
</gene>
<evidence type="ECO:0000313" key="2">
    <source>
        <dbReference type="EMBL" id="SPC34863.1"/>
    </source>
</evidence>
<dbReference type="SMART" id="SM00873">
    <property type="entry name" value="B3_4"/>
    <property type="match status" value="1"/>
</dbReference>
<dbReference type="PANTHER" id="PTHR39209:SF2">
    <property type="entry name" value="CYTOPLASMIC PROTEIN"/>
    <property type="match status" value="1"/>
</dbReference>
<dbReference type="Gene3D" id="3.50.40.10">
    <property type="entry name" value="Phenylalanyl-trna Synthetase, Chain B, domain 3"/>
    <property type="match status" value="1"/>
</dbReference>
<keyword evidence="3" id="KW-1185">Reference proteome</keyword>
<dbReference type="GO" id="GO:0003723">
    <property type="term" value="F:RNA binding"/>
    <property type="evidence" value="ECO:0007669"/>
    <property type="project" value="InterPro"/>
</dbReference>
<protein>
    <submittedName>
        <fullName evidence="2">B3/4 domain protein</fullName>
    </submittedName>
</protein>
<dbReference type="Pfam" id="PF03483">
    <property type="entry name" value="B3_4"/>
    <property type="match status" value="1"/>
</dbReference>
<feature type="domain" description="B3/B4 tRNA-binding" evidence="1">
    <location>
        <begin position="69"/>
        <end position="219"/>
    </location>
</feature>
<dbReference type="AlphaFoldDB" id="A0A2K5AT93"/>
<evidence type="ECO:0000259" key="1">
    <source>
        <dbReference type="SMART" id="SM00873"/>
    </source>
</evidence>
<dbReference type="KEGG" id="ncv:NCAV_1700"/>
<dbReference type="GeneID" id="41595683"/>
<dbReference type="SUPFAM" id="SSF56037">
    <property type="entry name" value="PheT/TilS domain"/>
    <property type="match status" value="1"/>
</dbReference>
<dbReference type="Proteomes" id="UP000236248">
    <property type="component" value="Chromosome NCAV"/>
</dbReference>